<gene>
    <name evidence="1" type="ORF">OC842_006145</name>
</gene>
<protein>
    <submittedName>
        <fullName evidence="1">Uncharacterized protein</fullName>
    </submittedName>
</protein>
<organism evidence="1 2">
    <name type="scientific">Tilletia horrida</name>
    <dbReference type="NCBI Taxonomy" id="155126"/>
    <lineage>
        <taxon>Eukaryota</taxon>
        <taxon>Fungi</taxon>
        <taxon>Dikarya</taxon>
        <taxon>Basidiomycota</taxon>
        <taxon>Ustilaginomycotina</taxon>
        <taxon>Exobasidiomycetes</taxon>
        <taxon>Tilletiales</taxon>
        <taxon>Tilletiaceae</taxon>
        <taxon>Tilletia</taxon>
    </lineage>
</organism>
<sequence length="191" mass="21194">MNAGAGFTVPGVPTSLLTHLPALCDVQRNNSKLNEDISVLRGHTRSAAYASAQNVQGTKRMHGRIVNELHHLEEQVKDELYLAKKKVNDEVQAVHLRVQGELDAVQQRMMERLASGIISIEKQLAEGTENSEEVFQKMLAGIQECAERLQAGSRLAEEDKIRLASQLALFASWASAWLVLHISQFTTRSHS</sequence>
<name>A0AAN6JI97_9BASI</name>
<evidence type="ECO:0000313" key="1">
    <source>
        <dbReference type="EMBL" id="KAK0523441.1"/>
    </source>
</evidence>
<dbReference type="EMBL" id="JAPDMQ010000514">
    <property type="protein sequence ID" value="KAK0523441.1"/>
    <property type="molecule type" value="Genomic_DNA"/>
</dbReference>
<reference evidence="1" key="1">
    <citation type="journal article" date="2023" name="PhytoFront">
        <title>Draft Genome Resources of Seven Strains of Tilletia horrida, Causal Agent of Kernel Smut of Rice.</title>
        <authorList>
            <person name="Khanal S."/>
            <person name="Antony Babu S."/>
            <person name="Zhou X.G."/>
        </authorList>
    </citation>
    <scope>NUCLEOTIDE SEQUENCE</scope>
    <source>
        <strain evidence="1">TX3</strain>
    </source>
</reference>
<proteinExistence type="predicted"/>
<comment type="caution">
    <text evidence="1">The sequence shown here is derived from an EMBL/GenBank/DDBJ whole genome shotgun (WGS) entry which is preliminary data.</text>
</comment>
<dbReference type="Proteomes" id="UP001176521">
    <property type="component" value="Unassembled WGS sequence"/>
</dbReference>
<accession>A0AAN6JI97</accession>
<keyword evidence="2" id="KW-1185">Reference proteome</keyword>
<evidence type="ECO:0000313" key="2">
    <source>
        <dbReference type="Proteomes" id="UP001176521"/>
    </source>
</evidence>
<dbReference type="AlphaFoldDB" id="A0AAN6JI97"/>